<keyword evidence="9" id="KW-1185">Reference proteome</keyword>
<gene>
    <name evidence="8" type="ORF">SAMN06295960_4237</name>
</gene>
<dbReference type="SMART" id="SM00487">
    <property type="entry name" value="DEXDc"/>
    <property type="match status" value="1"/>
</dbReference>
<protein>
    <submittedName>
        <fullName evidence="8">Superfamily II DNA and RNA helicase</fullName>
    </submittedName>
</protein>
<evidence type="ECO:0000256" key="4">
    <source>
        <dbReference type="ARBA" id="ARBA00022840"/>
    </source>
</evidence>
<dbReference type="GO" id="GO:0003724">
    <property type="term" value="F:RNA helicase activity"/>
    <property type="evidence" value="ECO:0007669"/>
    <property type="project" value="TreeGrafter"/>
</dbReference>
<feature type="region of interest" description="Disordered" evidence="5">
    <location>
        <begin position="397"/>
        <end position="445"/>
    </location>
</feature>
<evidence type="ECO:0000256" key="1">
    <source>
        <dbReference type="ARBA" id="ARBA00022741"/>
    </source>
</evidence>
<dbReference type="InterPro" id="IPR050547">
    <property type="entry name" value="DEAD_box_RNA_helicases"/>
</dbReference>
<evidence type="ECO:0000313" key="9">
    <source>
        <dbReference type="Proteomes" id="UP000193834"/>
    </source>
</evidence>
<keyword evidence="4" id="KW-0067">ATP-binding</keyword>
<evidence type="ECO:0000256" key="3">
    <source>
        <dbReference type="ARBA" id="ARBA00022806"/>
    </source>
</evidence>
<feature type="compositionally biased region" description="Basic residues" evidence="5">
    <location>
        <begin position="400"/>
        <end position="410"/>
    </location>
</feature>
<dbReference type="CDD" id="cd00268">
    <property type="entry name" value="DEADc"/>
    <property type="match status" value="1"/>
</dbReference>
<evidence type="ECO:0000259" key="6">
    <source>
        <dbReference type="PROSITE" id="PS51192"/>
    </source>
</evidence>
<dbReference type="GO" id="GO:0005524">
    <property type="term" value="F:ATP binding"/>
    <property type="evidence" value="ECO:0007669"/>
    <property type="project" value="UniProtKB-KW"/>
</dbReference>
<dbReference type="PANTHER" id="PTHR47963">
    <property type="entry name" value="DEAD-BOX ATP-DEPENDENT RNA HELICASE 47, MITOCHONDRIAL"/>
    <property type="match status" value="1"/>
</dbReference>
<feature type="domain" description="Helicase C-terminal" evidence="7">
    <location>
        <begin position="249"/>
        <end position="393"/>
    </location>
</feature>
<dbReference type="InterPro" id="IPR044742">
    <property type="entry name" value="DEAD/DEAH_RhlB"/>
</dbReference>
<keyword evidence="3 8" id="KW-0347">Helicase</keyword>
<keyword evidence="1" id="KW-0547">Nucleotide-binding</keyword>
<dbReference type="Pfam" id="PF00270">
    <property type="entry name" value="DEAD"/>
    <property type="match status" value="1"/>
</dbReference>
<dbReference type="CDD" id="cd18787">
    <property type="entry name" value="SF2_C_DEAD"/>
    <property type="match status" value="1"/>
</dbReference>
<evidence type="ECO:0000256" key="5">
    <source>
        <dbReference type="SAM" id="MobiDB-lite"/>
    </source>
</evidence>
<dbReference type="GO" id="GO:0016787">
    <property type="term" value="F:hydrolase activity"/>
    <property type="evidence" value="ECO:0007669"/>
    <property type="project" value="UniProtKB-KW"/>
</dbReference>
<dbReference type="PROSITE" id="PS51192">
    <property type="entry name" value="HELICASE_ATP_BIND_1"/>
    <property type="match status" value="1"/>
</dbReference>
<dbReference type="SMART" id="SM00490">
    <property type="entry name" value="HELICc"/>
    <property type="match status" value="1"/>
</dbReference>
<accession>A0A1X7LTB8</accession>
<dbReference type="GO" id="GO:0005829">
    <property type="term" value="C:cytosol"/>
    <property type="evidence" value="ECO:0007669"/>
    <property type="project" value="TreeGrafter"/>
</dbReference>
<dbReference type="SUPFAM" id="SSF52540">
    <property type="entry name" value="P-loop containing nucleoside triphosphate hydrolases"/>
    <property type="match status" value="1"/>
</dbReference>
<evidence type="ECO:0000313" key="8">
    <source>
        <dbReference type="EMBL" id="SMG56744.1"/>
    </source>
</evidence>
<dbReference type="STRING" id="1852522.SAMN06295960_4237"/>
<keyword evidence="2" id="KW-0378">Hydrolase</keyword>
<dbReference type="PROSITE" id="PS51194">
    <property type="entry name" value="HELICASE_CTER"/>
    <property type="match status" value="1"/>
</dbReference>
<feature type="domain" description="Helicase ATP-binding" evidence="6">
    <location>
        <begin position="52"/>
        <end position="222"/>
    </location>
</feature>
<dbReference type="Pfam" id="PF00271">
    <property type="entry name" value="Helicase_C"/>
    <property type="match status" value="1"/>
</dbReference>
<evidence type="ECO:0000259" key="7">
    <source>
        <dbReference type="PROSITE" id="PS51194"/>
    </source>
</evidence>
<evidence type="ECO:0000256" key="2">
    <source>
        <dbReference type="ARBA" id="ARBA00022801"/>
    </source>
</evidence>
<dbReference type="InterPro" id="IPR027417">
    <property type="entry name" value="P-loop_NTPase"/>
</dbReference>
<dbReference type="InterPro" id="IPR011545">
    <property type="entry name" value="DEAD/DEAH_box_helicase_dom"/>
</dbReference>
<name>A0A1X7LTB8_9BACL</name>
<dbReference type="GO" id="GO:0009409">
    <property type="term" value="P:response to cold"/>
    <property type="evidence" value="ECO:0007669"/>
    <property type="project" value="TreeGrafter"/>
</dbReference>
<dbReference type="InterPro" id="IPR014001">
    <property type="entry name" value="Helicase_ATP-bd"/>
</dbReference>
<dbReference type="GO" id="GO:0005840">
    <property type="term" value="C:ribosome"/>
    <property type="evidence" value="ECO:0007669"/>
    <property type="project" value="TreeGrafter"/>
</dbReference>
<dbReference type="InterPro" id="IPR001650">
    <property type="entry name" value="Helicase_C-like"/>
</dbReference>
<dbReference type="AlphaFoldDB" id="A0A1X7LTB8"/>
<sequence>MERSVGKLRDLQQRGTMNLTFTFKDLHIGEAYVTRLATRDIHTASPVQAEAIPAALEGRDVLAQSQTGTGKTLAYLLPVLMRIHAEEKRTQAVVVAPTQELAMQIVREAEFLVDTMDIRIQPLIGGAALHRQVDKLKQRPEVVVGTPGRIRELVEMKKLKIHEVHTIVIDEVDHVLQQGAAHDMDIVLNRAPRDRQLLFFSATLPDEVRELADKWMQDPAHIGIDPDKRVASTIVHSYFVTEEREKIDMLRKLVRHWEPKRALVFVNDSSMIGEWEAKLRFAKMSVASLYGDAPKQERVRVLRQFREGEFQLLLATDVAARGLDIPEMPFVFSLQPAIDAEHYVHRAGRTGRMGRKGVSVNLITEKERFIMRKFQKQLNIEMHEQAFNNGRVLPVEERKKQAKPKMKRSAAVKSVNNKKNDRHRERKNKGAPKWLKEKRDSSPSD</sequence>
<dbReference type="PANTHER" id="PTHR47963:SF7">
    <property type="entry name" value="ATP-DEPENDENT RNA HELICASE YFML-RELATED"/>
    <property type="match status" value="1"/>
</dbReference>
<reference evidence="8 9" key="1">
    <citation type="submission" date="2017-04" db="EMBL/GenBank/DDBJ databases">
        <authorList>
            <person name="Afonso C.L."/>
            <person name="Miller P.J."/>
            <person name="Scott M.A."/>
            <person name="Spackman E."/>
            <person name="Goraichik I."/>
            <person name="Dimitrov K.M."/>
            <person name="Suarez D.L."/>
            <person name="Swayne D.E."/>
        </authorList>
    </citation>
    <scope>NUCLEOTIDE SEQUENCE [LARGE SCALE GENOMIC DNA]</scope>
    <source>
        <strain evidence="8 9">11</strain>
    </source>
</reference>
<feature type="compositionally biased region" description="Basic and acidic residues" evidence="5">
    <location>
        <begin position="434"/>
        <end position="445"/>
    </location>
</feature>
<organism evidence="8 9">
    <name type="scientific">Paenibacillus aquistagni</name>
    <dbReference type="NCBI Taxonomy" id="1852522"/>
    <lineage>
        <taxon>Bacteria</taxon>
        <taxon>Bacillati</taxon>
        <taxon>Bacillota</taxon>
        <taxon>Bacilli</taxon>
        <taxon>Bacillales</taxon>
        <taxon>Paenibacillaceae</taxon>
        <taxon>Paenibacillus</taxon>
    </lineage>
</organism>
<proteinExistence type="predicted"/>
<dbReference type="GO" id="GO:0033592">
    <property type="term" value="F:RNA strand annealing activity"/>
    <property type="evidence" value="ECO:0007669"/>
    <property type="project" value="TreeGrafter"/>
</dbReference>
<dbReference type="EMBL" id="FXAZ01000007">
    <property type="protein sequence ID" value="SMG56744.1"/>
    <property type="molecule type" value="Genomic_DNA"/>
</dbReference>
<dbReference type="Proteomes" id="UP000193834">
    <property type="component" value="Unassembled WGS sequence"/>
</dbReference>
<dbReference type="Gene3D" id="3.40.50.300">
    <property type="entry name" value="P-loop containing nucleotide triphosphate hydrolases"/>
    <property type="match status" value="2"/>
</dbReference>